<evidence type="ECO:0000313" key="4">
    <source>
        <dbReference type="EMBL" id="SJZ85115.1"/>
    </source>
</evidence>
<dbReference type="InterPro" id="IPR013783">
    <property type="entry name" value="Ig-like_fold"/>
</dbReference>
<dbReference type="Gene3D" id="2.60.40.10">
    <property type="entry name" value="Immunoglobulins"/>
    <property type="match status" value="1"/>
</dbReference>
<feature type="domain" description="SLH" evidence="3">
    <location>
        <begin position="656"/>
        <end position="718"/>
    </location>
</feature>
<dbReference type="Proteomes" id="UP000189933">
    <property type="component" value="Unassembled WGS sequence"/>
</dbReference>
<dbReference type="OrthoDB" id="9813450at2"/>
<keyword evidence="5" id="KW-1185">Reference proteome</keyword>
<feature type="domain" description="SLH" evidence="3">
    <location>
        <begin position="596"/>
        <end position="654"/>
    </location>
</feature>
<evidence type="ECO:0000256" key="2">
    <source>
        <dbReference type="SAM" id="MobiDB-lite"/>
    </source>
</evidence>
<dbReference type="Pfam" id="PF00395">
    <property type="entry name" value="SLH"/>
    <property type="match status" value="3"/>
</dbReference>
<accession>A0A1T4P0T2</accession>
<feature type="region of interest" description="Disordered" evidence="2">
    <location>
        <begin position="471"/>
        <end position="494"/>
    </location>
</feature>
<organism evidence="4 5">
    <name type="scientific">Carboxydocella sporoproducens DSM 16521</name>
    <dbReference type="NCBI Taxonomy" id="1121270"/>
    <lineage>
        <taxon>Bacteria</taxon>
        <taxon>Bacillati</taxon>
        <taxon>Bacillota</taxon>
        <taxon>Clostridia</taxon>
        <taxon>Eubacteriales</taxon>
        <taxon>Clostridiales Family XVI. Incertae Sedis</taxon>
        <taxon>Carboxydocella</taxon>
    </lineage>
</organism>
<reference evidence="5" key="1">
    <citation type="submission" date="2017-02" db="EMBL/GenBank/DDBJ databases">
        <authorList>
            <person name="Varghese N."/>
            <person name="Submissions S."/>
        </authorList>
    </citation>
    <scope>NUCLEOTIDE SEQUENCE [LARGE SCALE GENOMIC DNA]</scope>
    <source>
        <strain evidence="5">DSM 16521</strain>
    </source>
</reference>
<name>A0A1T4P0T2_9FIRM</name>
<sequence length="776" mass="83758">MGFKRRRWQLVALFLSVLIFWTQVAWGAYGSTLYPLYEIYHPNDPTLAPGNAENYNGYLYYTGFNQTVKVAVDLNDWLMNNDLGGATISEVYADLSSIGMDSHYLLIDNGYNNFTLQFPLPDLNAEAQTFSLPLMVQINGESSPRLAGEYNLLLNYNFPGGWQLSPDPRIQTDMGLGSMTSFQVNRPGVGSIKWWPATTLSLVDPVLINSWQDWQRVWLEPKIIGYGPDYLLTMPNRLEIVMEDVYFAAGTGDPDIVKLTPDGSGGWLKSGPLDATAFVVAPGWDAQDNQVNFTVDQPGIYAFPPSLRVDLPVEDTVYLTDPAQAQVTIQGQVQDLKATIQIYLDAEPVPRATPGLNNDGTFTATLNLAGLNDGTHTLKIKALSTNPILNEEISKTVITDLQPPAVTGVADGQTYTAPVTPVFTEGSARLNGQPFLSGTTITENGQYQLVVTDSAGHVTTITFTIAIPASGPAAGDSSGSGSSSGGGSSSGSALPAGFNVPAELRAGITISPTAVTGKEPGINAGIWDITYNGSLSQPAAITFPLQTQLQDGQGAGVWYYSPLANRWLPIGGQLGADRQTITANLNHFSRYGVFLRPNSFPDLPAQHWAAATISGWAGQGRIQGYQGKFEPERTMTRAELASLLVRLLAVEDDGRSLPLPADVPASHWAARDIALVVNKGWLLGYNNRFRPQEAVTREELAVVLARLADLGASADLSSFSDNRQISPWARAAVGQAVKQGLMNGRSHSSLAARAVATRAEAVSLLYRWNKKFGINE</sequence>
<evidence type="ECO:0000259" key="3">
    <source>
        <dbReference type="PROSITE" id="PS51272"/>
    </source>
</evidence>
<evidence type="ECO:0000256" key="1">
    <source>
        <dbReference type="ARBA" id="ARBA00022737"/>
    </source>
</evidence>
<evidence type="ECO:0000313" key="5">
    <source>
        <dbReference type="Proteomes" id="UP000189933"/>
    </source>
</evidence>
<dbReference type="EMBL" id="FUXM01000009">
    <property type="protein sequence ID" value="SJZ85115.1"/>
    <property type="molecule type" value="Genomic_DNA"/>
</dbReference>
<protein>
    <submittedName>
        <fullName evidence="4">S-layer homology domain-containing protein</fullName>
    </submittedName>
</protein>
<gene>
    <name evidence="4" type="ORF">SAMN02745885_01104</name>
</gene>
<dbReference type="InterPro" id="IPR001119">
    <property type="entry name" value="SLH_dom"/>
</dbReference>
<dbReference type="PANTHER" id="PTHR43308">
    <property type="entry name" value="OUTER MEMBRANE PROTEIN ALPHA-RELATED"/>
    <property type="match status" value="1"/>
</dbReference>
<feature type="domain" description="SLH" evidence="3">
    <location>
        <begin position="719"/>
        <end position="776"/>
    </location>
</feature>
<dbReference type="InterPro" id="IPR051465">
    <property type="entry name" value="Cell_Envelope_Struct_Comp"/>
</dbReference>
<dbReference type="RefSeq" id="WP_078665192.1">
    <property type="nucleotide sequence ID" value="NZ_FUXM01000009.1"/>
</dbReference>
<dbReference type="AlphaFoldDB" id="A0A1T4P0T2"/>
<proteinExistence type="predicted"/>
<keyword evidence="1" id="KW-0677">Repeat</keyword>
<dbReference type="PROSITE" id="PS51272">
    <property type="entry name" value="SLH"/>
    <property type="match status" value="3"/>
</dbReference>
<feature type="compositionally biased region" description="Low complexity" evidence="2">
    <location>
        <begin position="471"/>
        <end position="481"/>
    </location>
</feature>